<evidence type="ECO:0000256" key="3">
    <source>
        <dbReference type="ARBA" id="ARBA00022553"/>
    </source>
</evidence>
<dbReference type="Gene3D" id="1.10.287.130">
    <property type="match status" value="1"/>
</dbReference>
<comment type="caution">
    <text evidence="14">The sequence shown here is derived from an EMBL/GenBank/DDBJ whole genome shotgun (WGS) entry which is preliminary data.</text>
</comment>
<keyword evidence="3 9" id="KW-0597">Phosphoprotein</keyword>
<dbReference type="PROSITE" id="PS50112">
    <property type="entry name" value="PAS"/>
    <property type="match status" value="3"/>
</dbReference>
<feature type="domain" description="PAC" evidence="13">
    <location>
        <begin position="181"/>
        <end position="235"/>
    </location>
</feature>
<feature type="domain" description="PAS" evidence="12">
    <location>
        <begin position="110"/>
        <end position="180"/>
    </location>
</feature>
<dbReference type="Gene3D" id="3.30.565.10">
    <property type="entry name" value="Histidine kinase-like ATPase, C-terminal domain"/>
    <property type="match status" value="1"/>
</dbReference>
<dbReference type="SMART" id="SM00387">
    <property type="entry name" value="HATPase_c"/>
    <property type="match status" value="1"/>
</dbReference>
<evidence type="ECO:0000259" key="12">
    <source>
        <dbReference type="PROSITE" id="PS50112"/>
    </source>
</evidence>
<sequence length="745" mass="79478">MEDPPAALIGVDRDGTISLTAEVRSLLGYRDEELLGRSVATLVDLPSLFTDLLSDHSPTPEPLVVHTPFRRKDGTRFMADLHLSTVRSGTGTQVWAQLREAPLCDRVAVTRSLFRSLADSAGDAIISATLDGEITYWNPAAGRLYGYTAGEAIGQSLAMLYVVDPQREMAKVLAQVVEGRPAVLGRVQRRRKDGTVLRVSVTVAPILDTAGAIVGAASITTDTGGEQRAEARFQALLEAATVAIIGVNEAGRILLVNAEAERLFGYRRHELRDQPVEILVPQAVRGAHEGLRSGFLTHPKTRPMGVGLQLQAQRKDGSQFPVEVSLSAIDTDDGLLVAAAVRDLSQQAARERLEDQLQQTRRLDSLGQLAGGVAHDINNLMAIVGGHAAFIIDDAESGAAADGTGILADIAVQAHKIQGAVARTTDLTRQMLAFGNRGLLRKCVVEVNAAVRDSTTLLERTLGEHITIDQRLADDLWPIMADPGEIEQIIINAAVNARDAMPDGGRLTVETANTVQDADEASIPDLPPGRYVRLRVRDTGNGMTPETAAKAFEPFFTTKPPGQGTGLGLSTIYGIAVRHQGHARLDSQLGQGTTLTILLPAYQGPVGSDALPPKPAEADGARYTVLVVDDQDGVREVTRRFLLRDGHTVLEAAGGPAALELVAARTEPIDLLLTDVIMPGMLGTELARRVVADLPAVRVLFISGYAQPALNKQGTLGDDAILLEKPFTEHQLRTAVAATMSSAAT</sequence>
<dbReference type="Gene3D" id="3.30.450.20">
    <property type="entry name" value="PAS domain"/>
    <property type="match status" value="3"/>
</dbReference>
<proteinExistence type="predicted"/>
<evidence type="ECO:0000256" key="1">
    <source>
        <dbReference type="ARBA" id="ARBA00000085"/>
    </source>
</evidence>
<keyword evidence="5" id="KW-0547">Nucleotide-binding</keyword>
<dbReference type="EMBL" id="JAMQOL010000030">
    <property type="protein sequence ID" value="MCM4080335.1"/>
    <property type="molecule type" value="Genomic_DNA"/>
</dbReference>
<feature type="domain" description="Response regulatory" evidence="11">
    <location>
        <begin position="624"/>
        <end position="740"/>
    </location>
</feature>
<dbReference type="PROSITE" id="PS50109">
    <property type="entry name" value="HIS_KIN"/>
    <property type="match status" value="1"/>
</dbReference>
<dbReference type="Pfam" id="PF00989">
    <property type="entry name" value="PAS"/>
    <property type="match status" value="3"/>
</dbReference>
<organism evidence="14 15">
    <name type="scientific">Paractinoplanes hotanensis</name>
    <dbReference type="NCBI Taxonomy" id="2906497"/>
    <lineage>
        <taxon>Bacteria</taxon>
        <taxon>Bacillati</taxon>
        <taxon>Actinomycetota</taxon>
        <taxon>Actinomycetes</taxon>
        <taxon>Micromonosporales</taxon>
        <taxon>Micromonosporaceae</taxon>
        <taxon>Paractinoplanes</taxon>
    </lineage>
</organism>
<feature type="modified residue" description="4-aspartylphosphate" evidence="9">
    <location>
        <position position="675"/>
    </location>
</feature>
<dbReference type="Pfam" id="PF00072">
    <property type="entry name" value="Response_reg"/>
    <property type="match status" value="1"/>
</dbReference>
<evidence type="ECO:0000259" key="11">
    <source>
        <dbReference type="PROSITE" id="PS50110"/>
    </source>
</evidence>
<evidence type="ECO:0000259" key="13">
    <source>
        <dbReference type="PROSITE" id="PS50113"/>
    </source>
</evidence>
<dbReference type="PROSITE" id="PS50110">
    <property type="entry name" value="RESPONSE_REGULATORY"/>
    <property type="match status" value="1"/>
</dbReference>
<evidence type="ECO:0000256" key="9">
    <source>
        <dbReference type="PROSITE-ProRule" id="PRU00169"/>
    </source>
</evidence>
<keyword evidence="8" id="KW-0902">Two-component regulatory system</keyword>
<protein>
    <recommendedName>
        <fullName evidence="2">histidine kinase</fullName>
        <ecNumber evidence="2">2.7.13.3</ecNumber>
    </recommendedName>
</protein>
<evidence type="ECO:0000256" key="4">
    <source>
        <dbReference type="ARBA" id="ARBA00022679"/>
    </source>
</evidence>
<dbReference type="InterPro" id="IPR036890">
    <property type="entry name" value="HATPase_C_sf"/>
</dbReference>
<dbReference type="SMART" id="SM00091">
    <property type="entry name" value="PAS"/>
    <property type="match status" value="3"/>
</dbReference>
<evidence type="ECO:0000256" key="6">
    <source>
        <dbReference type="ARBA" id="ARBA00022777"/>
    </source>
</evidence>
<gene>
    <name evidence="14" type="ORF">LXN57_22395</name>
</gene>
<dbReference type="InterPro" id="IPR000700">
    <property type="entry name" value="PAS-assoc_C"/>
</dbReference>
<accession>A0ABT0Y2U7</accession>
<evidence type="ECO:0000256" key="2">
    <source>
        <dbReference type="ARBA" id="ARBA00012438"/>
    </source>
</evidence>
<keyword evidence="15" id="KW-1185">Reference proteome</keyword>
<dbReference type="InterPro" id="IPR011006">
    <property type="entry name" value="CheY-like_superfamily"/>
</dbReference>
<name>A0ABT0Y2U7_9ACTN</name>
<feature type="domain" description="PAS" evidence="12">
    <location>
        <begin position="229"/>
        <end position="282"/>
    </location>
</feature>
<evidence type="ECO:0000256" key="7">
    <source>
        <dbReference type="ARBA" id="ARBA00022840"/>
    </source>
</evidence>
<keyword evidence="4" id="KW-0808">Transferase</keyword>
<dbReference type="EC" id="2.7.13.3" evidence="2"/>
<dbReference type="InterPro" id="IPR001789">
    <property type="entry name" value="Sig_transdc_resp-reg_receiver"/>
</dbReference>
<dbReference type="InterPro" id="IPR035965">
    <property type="entry name" value="PAS-like_dom_sf"/>
</dbReference>
<dbReference type="InterPro" id="IPR000014">
    <property type="entry name" value="PAS"/>
</dbReference>
<comment type="catalytic activity">
    <reaction evidence="1">
        <text>ATP + protein L-histidine = ADP + protein N-phospho-L-histidine.</text>
        <dbReference type="EC" id="2.7.13.3"/>
    </reaction>
</comment>
<dbReference type="InterPro" id="IPR003594">
    <property type="entry name" value="HATPase_dom"/>
</dbReference>
<feature type="domain" description="Histidine kinase" evidence="10">
    <location>
        <begin position="372"/>
        <end position="603"/>
    </location>
</feature>
<dbReference type="InterPro" id="IPR005467">
    <property type="entry name" value="His_kinase_dom"/>
</dbReference>
<dbReference type="InterPro" id="IPR013767">
    <property type="entry name" value="PAS_fold"/>
</dbReference>
<dbReference type="SUPFAM" id="SSF52172">
    <property type="entry name" value="CheY-like"/>
    <property type="match status" value="1"/>
</dbReference>
<keyword evidence="7" id="KW-0067">ATP-binding</keyword>
<dbReference type="SUPFAM" id="SSF55874">
    <property type="entry name" value="ATPase domain of HSP90 chaperone/DNA topoisomerase II/histidine kinase"/>
    <property type="match status" value="1"/>
</dbReference>
<dbReference type="NCBIfam" id="TIGR00229">
    <property type="entry name" value="sensory_box"/>
    <property type="match status" value="3"/>
</dbReference>
<keyword evidence="6" id="KW-0418">Kinase</keyword>
<dbReference type="InterPro" id="IPR004358">
    <property type="entry name" value="Sig_transdc_His_kin-like_C"/>
</dbReference>
<reference evidence="14 15" key="1">
    <citation type="submission" date="2022-06" db="EMBL/GenBank/DDBJ databases">
        <title>Actinoplanes abujensis sp. nov., isolated from Nigerian arid soil.</title>
        <authorList>
            <person name="Ding P."/>
        </authorList>
    </citation>
    <scope>NUCLEOTIDE SEQUENCE [LARGE SCALE GENOMIC DNA]</scope>
    <source>
        <strain evidence="15">TRM88002</strain>
    </source>
</reference>
<dbReference type="Pfam" id="PF02518">
    <property type="entry name" value="HATPase_c"/>
    <property type="match status" value="1"/>
</dbReference>
<feature type="domain" description="PAS" evidence="12">
    <location>
        <begin position="1"/>
        <end position="45"/>
    </location>
</feature>
<evidence type="ECO:0000256" key="5">
    <source>
        <dbReference type="ARBA" id="ARBA00022741"/>
    </source>
</evidence>
<evidence type="ECO:0000256" key="8">
    <source>
        <dbReference type="ARBA" id="ARBA00023012"/>
    </source>
</evidence>
<dbReference type="Gene3D" id="3.40.50.2300">
    <property type="match status" value="1"/>
</dbReference>
<dbReference type="SMART" id="SM00448">
    <property type="entry name" value="REC"/>
    <property type="match status" value="1"/>
</dbReference>
<dbReference type="RefSeq" id="WP_251800129.1">
    <property type="nucleotide sequence ID" value="NZ_JAMQOL010000030.1"/>
</dbReference>
<dbReference type="Proteomes" id="UP001523216">
    <property type="component" value="Unassembled WGS sequence"/>
</dbReference>
<dbReference type="PROSITE" id="PS50113">
    <property type="entry name" value="PAC"/>
    <property type="match status" value="1"/>
</dbReference>
<dbReference type="PANTHER" id="PTHR43065">
    <property type="entry name" value="SENSOR HISTIDINE KINASE"/>
    <property type="match status" value="1"/>
</dbReference>
<evidence type="ECO:0000313" key="15">
    <source>
        <dbReference type="Proteomes" id="UP001523216"/>
    </source>
</evidence>
<evidence type="ECO:0000313" key="14">
    <source>
        <dbReference type="EMBL" id="MCM4080335.1"/>
    </source>
</evidence>
<dbReference type="PRINTS" id="PR00344">
    <property type="entry name" value="BCTRLSENSOR"/>
</dbReference>
<dbReference type="SUPFAM" id="SSF55785">
    <property type="entry name" value="PYP-like sensor domain (PAS domain)"/>
    <property type="match status" value="3"/>
</dbReference>
<evidence type="ECO:0000259" key="10">
    <source>
        <dbReference type="PROSITE" id="PS50109"/>
    </source>
</evidence>
<dbReference type="PANTHER" id="PTHR43065:SF46">
    <property type="entry name" value="C4-DICARBOXYLATE TRANSPORT SENSOR PROTEIN DCTB"/>
    <property type="match status" value="1"/>
</dbReference>
<dbReference type="CDD" id="cd00130">
    <property type="entry name" value="PAS"/>
    <property type="match status" value="3"/>
</dbReference>